<dbReference type="AlphaFoldDB" id="A0A2R4MDW2"/>
<dbReference type="Pfam" id="PF03237">
    <property type="entry name" value="Terminase_6N"/>
    <property type="match status" value="1"/>
</dbReference>
<protein>
    <submittedName>
        <fullName evidence="1">Uncharacterized protein</fullName>
    </submittedName>
</protein>
<sequence length="524" mass="58092">MNQTLDLSQIEAVIASLTDEQKSELRTLVKPELEKPFIATPGPQLNALMSEADLILYGGAAGGGKTALEVGAFFLGHQDGIIFRREATQLDGIISFVKELGEGSLGRWVGGSESVFKFDDGRTLKAAGLNQTDDWRKHAGRGRDYMAFDEAAEFEKEQIFSLLGWLRSTKEGQRCRAILGSNPPRGGDGGWMIEEFAPWLDPMFDDPAEPGELRWAIVVGGETEWVDAAGEYERNGEAYTALSRTFIPSLLDDNPYLKDSGYKARLQSLPEPLRSQLLYGDFMAGQKDHDWQVIPSRWIEEAQERWHNRSIVGREMVAISADIAMGGADNLVIGSIFDDYTIPEMTIIKGIDVTSPSEIAKHIVRNRRDSADVSVDYTGGWGSGVKSHLEQDQGIDCFGIVYSKKSLASAINGGLGFINIRAQMYWQLREALDPESKTHVPIALPPSARLKAELAAIRYKITGDKIQIESKDEVKKRLGRSTDESDVLAMLLHRFGQAQRNKVTAHRGSVKVNLGHASRKKRRR</sequence>
<dbReference type="RefSeq" id="WP_117395572.1">
    <property type="nucleotide sequence ID" value="NZ_CP021330.1"/>
</dbReference>
<dbReference type="EMBL" id="CP021330">
    <property type="protein sequence ID" value="AVX04228.1"/>
    <property type="molecule type" value="Genomic_DNA"/>
</dbReference>
<name>A0A2R4MDW2_9HYPH</name>
<dbReference type="Proteomes" id="UP000258927">
    <property type="component" value="Chromosome"/>
</dbReference>
<keyword evidence="2" id="KW-1185">Reference proteome</keyword>
<dbReference type="Gene3D" id="3.30.420.240">
    <property type="match status" value="1"/>
</dbReference>
<dbReference type="InterPro" id="IPR027417">
    <property type="entry name" value="P-loop_NTPase"/>
</dbReference>
<accession>A0A2R4MDW2</accession>
<evidence type="ECO:0000313" key="2">
    <source>
        <dbReference type="Proteomes" id="UP000258927"/>
    </source>
</evidence>
<dbReference type="Gene3D" id="3.40.50.300">
    <property type="entry name" value="P-loop containing nucleotide triphosphate hydrolases"/>
    <property type="match status" value="1"/>
</dbReference>
<reference evidence="1 2" key="1">
    <citation type="submission" date="2017-05" db="EMBL/GenBank/DDBJ databases">
        <title>Genome Analysis of Maritalea myrionectae HL2708#5.</title>
        <authorList>
            <consortium name="Cotde Inc.-PKNU"/>
            <person name="Jang D."/>
            <person name="Oh H.-M."/>
        </authorList>
    </citation>
    <scope>NUCLEOTIDE SEQUENCE [LARGE SCALE GENOMIC DNA]</scope>
    <source>
        <strain evidence="1 2">HL2708#5</strain>
    </source>
</reference>
<dbReference type="KEGG" id="mmyr:MXMO3_01702"/>
<evidence type="ECO:0000313" key="1">
    <source>
        <dbReference type="EMBL" id="AVX04228.1"/>
    </source>
</evidence>
<proteinExistence type="predicted"/>
<gene>
    <name evidence="1" type="ORF">MXMO3_01702</name>
</gene>
<organism evidence="1 2">
    <name type="scientific">Maritalea myrionectae</name>
    <dbReference type="NCBI Taxonomy" id="454601"/>
    <lineage>
        <taxon>Bacteria</taxon>
        <taxon>Pseudomonadati</taxon>
        <taxon>Pseudomonadota</taxon>
        <taxon>Alphaproteobacteria</taxon>
        <taxon>Hyphomicrobiales</taxon>
        <taxon>Devosiaceae</taxon>
        <taxon>Maritalea</taxon>
    </lineage>
</organism>